<dbReference type="InterPro" id="IPR006311">
    <property type="entry name" value="TAT_signal"/>
</dbReference>
<accession>A0A9X2SL05</accession>
<feature type="domain" description="SD-repeat containing protein B" evidence="5">
    <location>
        <begin position="154"/>
        <end position="240"/>
    </location>
</feature>
<evidence type="ECO:0000256" key="2">
    <source>
        <dbReference type="ARBA" id="ARBA00022525"/>
    </source>
</evidence>
<dbReference type="Proteomes" id="UP001144096">
    <property type="component" value="Unassembled WGS sequence"/>
</dbReference>
<protein>
    <recommendedName>
        <fullName evidence="5">SD-repeat containing protein B domain-containing protein</fullName>
    </recommendedName>
</protein>
<dbReference type="GO" id="GO:0005576">
    <property type="term" value="C:extracellular region"/>
    <property type="evidence" value="ECO:0007669"/>
    <property type="project" value="UniProtKB-SubCell"/>
</dbReference>
<dbReference type="SUPFAM" id="SSF117074">
    <property type="entry name" value="Hypothetical protein PA1324"/>
    <property type="match status" value="2"/>
</dbReference>
<sequence>MSSTPLRGVRRLFAVLAAVLTASALAAPAAHADNSQLVLTASVGAGPQLIGRAFPITLTLTNPTDQPMTKVTLWDEHVSGTWLSIQDWAGLGGSPAAGVDIDAGATRSFTVTAVAYTWNQDVPHEIFHGDWPVAAALTIPMIDPASAHGSTSGVVYGDRNENGAYDAGEGLAGATTYLYGNGSSPIETTTDADGHFAFADLPAMRYGLSTYNLPDGWVYTATAEAHVDIDGSDPGPVTQLRALRPLSEKLHVTGAFEHTTYQVGDPVQVTFTATNVSGEDLHGITIGCDRFGSSQHLIGWTSWADLAAPGFDLAAGQSRTFTETGTAPNATAYGSFYAACDFGIDPGPIDGRPSVDLIAREPAPPGTTHGVIYHDDNRNYTLDPGEAITGTAVDLVDRVDGSVAASAVSDAQGQVSFGPVPAGPYTVRVDGWRPLDPVGTDATVGTCSYCGEAWYLRYQR</sequence>
<dbReference type="EMBL" id="JAMXQV010000006">
    <property type="protein sequence ID" value="MCR6483985.1"/>
    <property type="molecule type" value="Genomic_DNA"/>
</dbReference>
<organism evidence="6 7">
    <name type="scientific">Amycolatopsis iheyensis</name>
    <dbReference type="NCBI Taxonomy" id="2945988"/>
    <lineage>
        <taxon>Bacteria</taxon>
        <taxon>Bacillati</taxon>
        <taxon>Actinomycetota</taxon>
        <taxon>Actinomycetes</taxon>
        <taxon>Pseudonocardiales</taxon>
        <taxon>Pseudonocardiaceae</taxon>
        <taxon>Amycolatopsis</taxon>
    </lineage>
</organism>
<evidence type="ECO:0000313" key="7">
    <source>
        <dbReference type="Proteomes" id="UP001144096"/>
    </source>
</evidence>
<evidence type="ECO:0000259" key="5">
    <source>
        <dbReference type="Pfam" id="PF17210"/>
    </source>
</evidence>
<keyword evidence="7" id="KW-1185">Reference proteome</keyword>
<dbReference type="RefSeq" id="WP_257920609.1">
    <property type="nucleotide sequence ID" value="NZ_JAMXQV010000006.1"/>
</dbReference>
<dbReference type="Gene3D" id="2.60.40.10">
    <property type="entry name" value="Immunoglobulins"/>
    <property type="match status" value="2"/>
</dbReference>
<evidence type="ECO:0000313" key="6">
    <source>
        <dbReference type="EMBL" id="MCR6483985.1"/>
    </source>
</evidence>
<comment type="caution">
    <text evidence="6">The sequence shown here is derived from an EMBL/GenBank/DDBJ whole genome shotgun (WGS) entry which is preliminary data.</text>
</comment>
<comment type="subcellular location">
    <subcellularLocation>
        <location evidence="1">Secreted</location>
    </subcellularLocation>
</comment>
<evidence type="ECO:0000256" key="1">
    <source>
        <dbReference type="ARBA" id="ARBA00004613"/>
    </source>
</evidence>
<proteinExistence type="predicted"/>
<dbReference type="InterPro" id="IPR013783">
    <property type="entry name" value="Ig-like_fold"/>
</dbReference>
<evidence type="ECO:0000256" key="3">
    <source>
        <dbReference type="ARBA" id="ARBA00022729"/>
    </source>
</evidence>
<keyword evidence="2" id="KW-0964">Secreted</keyword>
<gene>
    <name evidence="6" type="ORF">M8542_14260</name>
</gene>
<dbReference type="AlphaFoldDB" id="A0A9X2SL05"/>
<dbReference type="InterPro" id="IPR033764">
    <property type="entry name" value="Sdr_B"/>
</dbReference>
<dbReference type="PROSITE" id="PS51318">
    <property type="entry name" value="TAT"/>
    <property type="match status" value="1"/>
</dbReference>
<evidence type="ECO:0000256" key="4">
    <source>
        <dbReference type="SAM" id="SignalP"/>
    </source>
</evidence>
<feature type="signal peptide" evidence="4">
    <location>
        <begin position="1"/>
        <end position="26"/>
    </location>
</feature>
<reference evidence="6" key="1">
    <citation type="submission" date="2022-06" db="EMBL/GenBank/DDBJ databases">
        <title>Amycolatopsis iheyaensis sp. nov., a new species of the genus Amycolatopsis isolated from soil in Iheya island, Japan.</title>
        <authorList>
            <person name="Ngamcharungchit C."/>
            <person name="Kanto H."/>
            <person name="Take A."/>
            <person name="Intra B."/>
            <person name="Matsumoto A."/>
            <person name="Panbangred W."/>
            <person name="Inahashi Y."/>
        </authorList>
    </citation>
    <scope>NUCLEOTIDE SEQUENCE</scope>
    <source>
        <strain evidence="6">OK19-0408</strain>
    </source>
</reference>
<feature type="chain" id="PRO_5040776075" description="SD-repeat containing protein B domain-containing protein" evidence="4">
    <location>
        <begin position="27"/>
        <end position="460"/>
    </location>
</feature>
<keyword evidence="3 4" id="KW-0732">Signal</keyword>
<dbReference type="GO" id="GO:0005975">
    <property type="term" value="P:carbohydrate metabolic process"/>
    <property type="evidence" value="ECO:0007669"/>
    <property type="project" value="UniProtKB-ARBA"/>
</dbReference>
<dbReference type="Pfam" id="PF17210">
    <property type="entry name" value="SdrD_B"/>
    <property type="match status" value="1"/>
</dbReference>
<name>A0A9X2SL05_9PSEU</name>